<proteinExistence type="predicted"/>
<dbReference type="Proteomes" id="UP000240493">
    <property type="component" value="Unassembled WGS sequence"/>
</dbReference>
<protein>
    <submittedName>
        <fullName evidence="1">Uncharacterized protein</fullName>
    </submittedName>
</protein>
<dbReference type="EMBL" id="KZ679259">
    <property type="protein sequence ID" value="PTB43486.1"/>
    <property type="molecule type" value="Genomic_DNA"/>
</dbReference>
<name>A0A2T3ZFA9_TRIA4</name>
<sequence length="88" mass="9744">MGVDVSYCTLPTKVQRRMSLRDPVRTPLVVLLLLAVCSAGGLRLSCTVIRAAPEIESWRTACFPYPLSLPSKVHHTTISSPYYERPLG</sequence>
<evidence type="ECO:0000313" key="1">
    <source>
        <dbReference type="EMBL" id="PTB43486.1"/>
    </source>
</evidence>
<dbReference type="AlphaFoldDB" id="A0A2T3ZFA9"/>
<evidence type="ECO:0000313" key="2">
    <source>
        <dbReference type="Proteomes" id="UP000240493"/>
    </source>
</evidence>
<reference evidence="1 2" key="1">
    <citation type="submission" date="2016-07" db="EMBL/GenBank/DDBJ databases">
        <title>Multiple horizontal gene transfer events from other fungi enriched the ability of initially mycotrophic Trichoderma (Ascomycota) to feed on dead plant biomass.</title>
        <authorList>
            <consortium name="DOE Joint Genome Institute"/>
            <person name="Aerts A."/>
            <person name="Atanasova L."/>
            <person name="Chenthamara K."/>
            <person name="Zhang J."/>
            <person name="Grujic M."/>
            <person name="Henrissat B."/>
            <person name="Kuo A."/>
            <person name="Salamov A."/>
            <person name="Lipzen A."/>
            <person name="Labutti K."/>
            <person name="Barry K."/>
            <person name="Miao Y."/>
            <person name="Rahimi M.J."/>
            <person name="Shen Q."/>
            <person name="Grigoriev I.V."/>
            <person name="Kubicek C.P."/>
            <person name="Druzhinina I.S."/>
        </authorList>
    </citation>
    <scope>NUCLEOTIDE SEQUENCE [LARGE SCALE GENOMIC DNA]</scope>
    <source>
        <strain evidence="1 2">CBS 433.97</strain>
    </source>
</reference>
<keyword evidence="2" id="KW-1185">Reference proteome</keyword>
<organism evidence="1 2">
    <name type="scientific">Trichoderma asperellum (strain ATCC 204424 / CBS 433.97 / NBRC 101777)</name>
    <dbReference type="NCBI Taxonomy" id="1042311"/>
    <lineage>
        <taxon>Eukaryota</taxon>
        <taxon>Fungi</taxon>
        <taxon>Dikarya</taxon>
        <taxon>Ascomycota</taxon>
        <taxon>Pezizomycotina</taxon>
        <taxon>Sordariomycetes</taxon>
        <taxon>Hypocreomycetidae</taxon>
        <taxon>Hypocreales</taxon>
        <taxon>Hypocreaceae</taxon>
        <taxon>Trichoderma</taxon>
    </lineage>
</organism>
<gene>
    <name evidence="1" type="ORF">M441DRAFT_373384</name>
</gene>
<accession>A0A2T3ZFA9</accession>